<proteinExistence type="predicted"/>
<keyword evidence="3" id="KW-1185">Reference proteome</keyword>
<name>K0S046_THAOC</name>
<dbReference type="EMBL" id="AGNL01040268">
    <property type="protein sequence ID" value="EJK52197.1"/>
    <property type="molecule type" value="Genomic_DNA"/>
</dbReference>
<gene>
    <name evidence="2" type="ORF">THAOC_28560</name>
</gene>
<feature type="region of interest" description="Disordered" evidence="1">
    <location>
        <begin position="27"/>
        <end position="60"/>
    </location>
</feature>
<sequence length="405" mass="43251">IDWTESHNLRAGCPSIDGRTLMIPTLHGSGASPGSNRCEPYQPDGIGTGPARTATGVSDERKRERKRALFLIPSLSTFYEVSLCGARLPIYGTNTANLTHHARPASGGSASNGRTAMNRTMNSNQIDNGTHNGTNADHFVLHTLSIPTILKNDDPPPTRTSVILPSALPVHVSITLFCDLRTPPKRNIKHTPATITGNVCLRGESEDMSTITSSSPVDFGTVDDDEARPRKRVRFSESSYLFVYSGAPPSDDSHYTARERSRLKKKNTQRALLARSAVAGSNQSIDAEKLILLCDKLIGIEQLVLRGPEGMAADRREHVASVLRHVAAGAGGAGECDPAGLGPCSPVSPRHYAEARRRAALLEASCDRDRRSEGTVGPKGGSAPHHALLAPKSTARAITRTAVAA</sequence>
<organism evidence="2 3">
    <name type="scientific">Thalassiosira oceanica</name>
    <name type="common">Marine diatom</name>
    <dbReference type="NCBI Taxonomy" id="159749"/>
    <lineage>
        <taxon>Eukaryota</taxon>
        <taxon>Sar</taxon>
        <taxon>Stramenopiles</taxon>
        <taxon>Ochrophyta</taxon>
        <taxon>Bacillariophyta</taxon>
        <taxon>Coscinodiscophyceae</taxon>
        <taxon>Thalassiosirophycidae</taxon>
        <taxon>Thalassiosirales</taxon>
        <taxon>Thalassiosiraceae</taxon>
        <taxon>Thalassiosira</taxon>
    </lineage>
</organism>
<feature type="non-terminal residue" evidence="2">
    <location>
        <position position="1"/>
    </location>
</feature>
<evidence type="ECO:0000256" key="1">
    <source>
        <dbReference type="SAM" id="MobiDB-lite"/>
    </source>
</evidence>
<dbReference type="AlphaFoldDB" id="K0S046"/>
<protein>
    <submittedName>
        <fullName evidence="2">Uncharacterized protein</fullName>
    </submittedName>
</protein>
<feature type="region of interest" description="Disordered" evidence="1">
    <location>
        <begin position="366"/>
        <end position="393"/>
    </location>
</feature>
<dbReference type="Proteomes" id="UP000266841">
    <property type="component" value="Unassembled WGS sequence"/>
</dbReference>
<feature type="region of interest" description="Disordered" evidence="1">
    <location>
        <begin position="101"/>
        <end position="133"/>
    </location>
</feature>
<comment type="caution">
    <text evidence="2">The sequence shown here is derived from an EMBL/GenBank/DDBJ whole genome shotgun (WGS) entry which is preliminary data.</text>
</comment>
<evidence type="ECO:0000313" key="2">
    <source>
        <dbReference type="EMBL" id="EJK52197.1"/>
    </source>
</evidence>
<reference evidence="2 3" key="1">
    <citation type="journal article" date="2012" name="Genome Biol.">
        <title>Genome and low-iron response of an oceanic diatom adapted to chronic iron limitation.</title>
        <authorList>
            <person name="Lommer M."/>
            <person name="Specht M."/>
            <person name="Roy A.S."/>
            <person name="Kraemer L."/>
            <person name="Andreson R."/>
            <person name="Gutowska M.A."/>
            <person name="Wolf J."/>
            <person name="Bergner S.V."/>
            <person name="Schilhabel M.B."/>
            <person name="Klostermeier U.C."/>
            <person name="Beiko R.G."/>
            <person name="Rosenstiel P."/>
            <person name="Hippler M."/>
            <person name="Laroche J."/>
        </authorList>
    </citation>
    <scope>NUCLEOTIDE SEQUENCE [LARGE SCALE GENOMIC DNA]</scope>
    <source>
        <strain evidence="2 3">CCMP1005</strain>
    </source>
</reference>
<accession>K0S046</accession>
<feature type="compositionally biased region" description="Polar residues" evidence="1">
    <location>
        <begin position="108"/>
        <end position="133"/>
    </location>
</feature>
<evidence type="ECO:0000313" key="3">
    <source>
        <dbReference type="Proteomes" id="UP000266841"/>
    </source>
</evidence>